<evidence type="ECO:0000256" key="7">
    <source>
        <dbReference type="PIRSR" id="PIRSR602401-1"/>
    </source>
</evidence>
<sequence>MGNAMFPWFQLCGPCSWSSAVVSSAACSLEDASRLSPPWGLPVIGASYIVARYENPWEAFSALSRLYGSVFQLCLGSRTCLVVSSPDALRQVLLGKTANDFVDRPDFLRYHAIFRGDRNLSLALCDWSSKHRRRRELTHSWLHPRAGSDSRARLGRCVRQELSALLEHFDATHGQAVNVRAALRLSAANVFFDFICSKRFSQDDKTFLEVVRLYDAVFQELFQGFALDFMPWLKFVHSKKLNHLRQQAVCISRLTTEIVDERIQKGCNKDEDLVDLLLLSMDDGAPDSLDRQEVEVVLDDLLGGHSVVANLWLWALYILASYGEEAQKKLAEEARQSLEKDVADEDQQLPYAEATLYEILRMVNSPIIPHICSKDTTLQGYCISKGTMVMFNTHDLNFSTDLWEDPWSFRPERFLSKGMLRKPAHFVPFGTGRRACLGDGLVRAILVPGMAALCQRFQIGLGPGQPPADLKQQRTRVIFDRDPLLTFVPCIS</sequence>
<reference evidence="9" key="1">
    <citation type="journal article" date="2015" name="PLoS ONE">
        <title>Ovarian Ecdysteroidogenesis in Both Immature and Mature Stages of an Acari, Ornithodoros moubata.</title>
        <authorList>
            <person name="Ogihara M.H."/>
            <person name="Hikiba J."/>
            <person name="Suzuki Y."/>
            <person name="Taylor D."/>
            <person name="Kataoka H."/>
        </authorList>
    </citation>
    <scope>NUCLEOTIDE SEQUENCE</scope>
</reference>
<dbReference type="PANTHER" id="PTHR24289:SF1">
    <property type="entry name" value="STEROID 17-ALPHA-HYDROXYLASE_17,20 LYASE"/>
    <property type="match status" value="1"/>
</dbReference>
<proteinExistence type="evidence at transcript level"/>
<dbReference type="Pfam" id="PF00067">
    <property type="entry name" value="p450"/>
    <property type="match status" value="1"/>
</dbReference>
<evidence type="ECO:0000256" key="1">
    <source>
        <dbReference type="ARBA" id="ARBA00010617"/>
    </source>
</evidence>
<evidence type="ECO:0000256" key="8">
    <source>
        <dbReference type="RuleBase" id="RU000461"/>
    </source>
</evidence>
<dbReference type="PRINTS" id="PR00463">
    <property type="entry name" value="EP450I"/>
</dbReference>
<dbReference type="InterPro" id="IPR017972">
    <property type="entry name" value="Cyt_P450_CS"/>
</dbReference>
<dbReference type="GO" id="GO:0004497">
    <property type="term" value="F:monooxygenase activity"/>
    <property type="evidence" value="ECO:0007669"/>
    <property type="project" value="UniProtKB-KW"/>
</dbReference>
<dbReference type="AlphaFoldDB" id="A0A0G4CT31"/>
<feature type="binding site" description="axial binding residue" evidence="7">
    <location>
        <position position="436"/>
    </location>
    <ligand>
        <name>heme</name>
        <dbReference type="ChEBI" id="CHEBI:30413"/>
    </ligand>
    <ligandPart>
        <name>Fe</name>
        <dbReference type="ChEBI" id="CHEBI:18248"/>
    </ligandPart>
</feature>
<dbReference type="SUPFAM" id="SSF48264">
    <property type="entry name" value="Cytochrome P450"/>
    <property type="match status" value="1"/>
</dbReference>
<evidence type="ECO:0000256" key="2">
    <source>
        <dbReference type="ARBA" id="ARBA00022617"/>
    </source>
</evidence>
<accession>A0A0G4CT31</accession>
<evidence type="ECO:0000313" key="9">
    <source>
        <dbReference type="EMBL" id="BAR80873.1"/>
    </source>
</evidence>
<keyword evidence="3 7" id="KW-0479">Metal-binding</keyword>
<dbReference type="PANTHER" id="PTHR24289">
    <property type="entry name" value="STEROID 17-ALPHA-HYDROXYLASE/17,20 LYASE"/>
    <property type="match status" value="1"/>
</dbReference>
<dbReference type="Gene3D" id="1.10.630.10">
    <property type="entry name" value="Cytochrome P450"/>
    <property type="match status" value="1"/>
</dbReference>
<dbReference type="InterPro" id="IPR002401">
    <property type="entry name" value="Cyt_P450_E_grp-I"/>
</dbReference>
<protein>
    <submittedName>
        <fullName evidence="9">Cytochrome P450</fullName>
    </submittedName>
</protein>
<evidence type="ECO:0000256" key="6">
    <source>
        <dbReference type="ARBA" id="ARBA00023033"/>
    </source>
</evidence>
<dbReference type="EMBL" id="LC017702">
    <property type="protein sequence ID" value="BAR80873.1"/>
    <property type="molecule type" value="mRNA"/>
</dbReference>
<dbReference type="GO" id="GO:0020037">
    <property type="term" value="F:heme binding"/>
    <property type="evidence" value="ECO:0007669"/>
    <property type="project" value="InterPro"/>
</dbReference>
<gene>
    <name evidence="9" type="primary">CYP307A1</name>
</gene>
<evidence type="ECO:0000256" key="4">
    <source>
        <dbReference type="ARBA" id="ARBA00023002"/>
    </source>
</evidence>
<dbReference type="InterPro" id="IPR036396">
    <property type="entry name" value="Cyt_P450_sf"/>
</dbReference>
<dbReference type="GO" id="GO:0016705">
    <property type="term" value="F:oxidoreductase activity, acting on paired donors, with incorporation or reduction of molecular oxygen"/>
    <property type="evidence" value="ECO:0007669"/>
    <property type="project" value="InterPro"/>
</dbReference>
<comment type="cofactor">
    <cofactor evidence="7">
        <name>heme</name>
        <dbReference type="ChEBI" id="CHEBI:30413"/>
    </cofactor>
</comment>
<evidence type="ECO:0000256" key="3">
    <source>
        <dbReference type="ARBA" id="ARBA00022723"/>
    </source>
</evidence>
<evidence type="ECO:0000256" key="5">
    <source>
        <dbReference type="ARBA" id="ARBA00023004"/>
    </source>
</evidence>
<keyword evidence="6 8" id="KW-0503">Monooxygenase</keyword>
<dbReference type="InterPro" id="IPR001128">
    <property type="entry name" value="Cyt_P450"/>
</dbReference>
<keyword evidence="5 7" id="KW-0408">Iron</keyword>
<keyword evidence="2 7" id="KW-0349">Heme</keyword>
<dbReference type="PROSITE" id="PS00086">
    <property type="entry name" value="CYTOCHROME_P450"/>
    <property type="match status" value="1"/>
</dbReference>
<dbReference type="GO" id="GO:0005506">
    <property type="term" value="F:iron ion binding"/>
    <property type="evidence" value="ECO:0007669"/>
    <property type="project" value="InterPro"/>
</dbReference>
<keyword evidence="4 8" id="KW-0560">Oxidoreductase</keyword>
<comment type="similarity">
    <text evidence="1 8">Belongs to the cytochrome P450 family.</text>
</comment>
<name>A0A0G4CT31_ORNMO</name>
<dbReference type="PRINTS" id="PR00385">
    <property type="entry name" value="P450"/>
</dbReference>
<organism evidence="9">
    <name type="scientific">Ornithodoros moubata</name>
    <name type="common">Soft tick</name>
    <name type="synonym">Argasid tick</name>
    <dbReference type="NCBI Taxonomy" id="6938"/>
    <lineage>
        <taxon>Eukaryota</taxon>
        <taxon>Metazoa</taxon>
        <taxon>Ecdysozoa</taxon>
        <taxon>Arthropoda</taxon>
        <taxon>Chelicerata</taxon>
        <taxon>Arachnida</taxon>
        <taxon>Acari</taxon>
        <taxon>Parasitiformes</taxon>
        <taxon>Ixodida</taxon>
        <taxon>Ixodoidea</taxon>
        <taxon>Argasidae</taxon>
        <taxon>Ornithodorinae</taxon>
        <taxon>Ornithodoros</taxon>
    </lineage>
</organism>